<organism evidence="9 10">
    <name type="scientific">Clostridium tetani</name>
    <dbReference type="NCBI Taxonomy" id="1513"/>
    <lineage>
        <taxon>Bacteria</taxon>
        <taxon>Bacillati</taxon>
        <taxon>Bacillota</taxon>
        <taxon>Clostridia</taxon>
        <taxon>Eubacteriales</taxon>
        <taxon>Clostridiaceae</taxon>
        <taxon>Clostridium</taxon>
    </lineage>
</organism>
<keyword evidence="6 8" id="KW-1133">Transmembrane helix</keyword>
<evidence type="ECO:0000256" key="3">
    <source>
        <dbReference type="ARBA" id="ARBA00022670"/>
    </source>
</evidence>
<dbReference type="Pfam" id="PF04647">
    <property type="entry name" value="AgrB"/>
    <property type="match status" value="1"/>
</dbReference>
<evidence type="ECO:0000256" key="5">
    <source>
        <dbReference type="ARBA" id="ARBA00022801"/>
    </source>
</evidence>
<evidence type="ECO:0000256" key="4">
    <source>
        <dbReference type="ARBA" id="ARBA00022692"/>
    </source>
</evidence>
<evidence type="ECO:0008006" key="11">
    <source>
        <dbReference type="Google" id="ProtNLM"/>
    </source>
</evidence>
<dbReference type="Proteomes" id="UP001321763">
    <property type="component" value="Chromosome"/>
</dbReference>
<evidence type="ECO:0000256" key="2">
    <source>
        <dbReference type="ARBA" id="ARBA00022654"/>
    </source>
</evidence>
<evidence type="ECO:0000256" key="6">
    <source>
        <dbReference type="ARBA" id="ARBA00022989"/>
    </source>
</evidence>
<dbReference type="GO" id="GO:0009372">
    <property type="term" value="P:quorum sensing"/>
    <property type="evidence" value="ECO:0007669"/>
    <property type="project" value="UniProtKB-KW"/>
</dbReference>
<keyword evidence="1" id="KW-1003">Cell membrane</keyword>
<dbReference type="AlphaFoldDB" id="A0ABC8EBB6"/>
<keyword evidence="5" id="KW-0378">Hydrolase</keyword>
<evidence type="ECO:0000256" key="8">
    <source>
        <dbReference type="SAM" id="Phobius"/>
    </source>
</evidence>
<keyword evidence="2" id="KW-0673">Quorum sensing</keyword>
<protein>
    <recommendedName>
        <fullName evidence="11">Accessory regulator AgrB</fullName>
    </recommendedName>
</protein>
<keyword evidence="7 8" id="KW-0472">Membrane</keyword>
<evidence type="ECO:0000313" key="9">
    <source>
        <dbReference type="EMBL" id="BDR80195.1"/>
    </source>
</evidence>
<keyword evidence="3" id="KW-0645">Protease</keyword>
<feature type="transmembrane region" description="Helical" evidence="8">
    <location>
        <begin position="46"/>
        <end position="70"/>
    </location>
</feature>
<evidence type="ECO:0000313" key="10">
    <source>
        <dbReference type="Proteomes" id="UP001321763"/>
    </source>
</evidence>
<evidence type="ECO:0000256" key="1">
    <source>
        <dbReference type="ARBA" id="ARBA00022475"/>
    </source>
</evidence>
<keyword evidence="4 8" id="KW-0812">Transmembrane</keyword>
<sequence length="82" mass="9338">MNLSKSFSIKVSNYIKNILPDKTADDLEIIRYGIEVLFINLTKLPIILMLGYSLGVIKYTIYVTIIWSILRCFSGGIHARKS</sequence>
<reference evidence="9 10" key="1">
    <citation type="submission" date="2022-09" db="EMBL/GenBank/DDBJ databases">
        <title>complete genome sequences of Clostridium tetani str. KHSU-234311-028 isolated from soil.</title>
        <authorList>
            <person name="Sekizuka T."/>
            <person name="Shitada C."/>
            <person name="Takahashi M."/>
            <person name="Kuroda M."/>
        </authorList>
    </citation>
    <scope>NUCLEOTIDE SEQUENCE [LARGE SCALE GENOMIC DNA]</scope>
    <source>
        <strain evidence="9 10">KHSU-234311-028</strain>
    </source>
</reference>
<name>A0ABC8EBB6_CLOTA</name>
<accession>A0ABC8EBB6</accession>
<proteinExistence type="predicted"/>
<evidence type="ECO:0000256" key="7">
    <source>
        <dbReference type="ARBA" id="ARBA00023136"/>
    </source>
</evidence>
<dbReference type="RefSeq" id="WP_243447397.1">
    <property type="nucleotide sequence ID" value="NZ_AP026818.1"/>
</dbReference>
<dbReference type="InterPro" id="IPR006741">
    <property type="entry name" value="AgrB"/>
</dbReference>
<dbReference type="EMBL" id="AP026818">
    <property type="protein sequence ID" value="BDR80195.1"/>
    <property type="molecule type" value="Genomic_DNA"/>
</dbReference>
<dbReference type="GO" id="GO:0008233">
    <property type="term" value="F:peptidase activity"/>
    <property type="evidence" value="ECO:0007669"/>
    <property type="project" value="UniProtKB-KW"/>
</dbReference>
<gene>
    <name evidence="9" type="ORF">K234311028_04410</name>
</gene>
<dbReference type="GO" id="GO:0006508">
    <property type="term" value="P:proteolysis"/>
    <property type="evidence" value="ECO:0007669"/>
    <property type="project" value="UniProtKB-KW"/>
</dbReference>